<proteinExistence type="predicted"/>
<evidence type="ECO:0000313" key="2">
    <source>
        <dbReference type="Proteomes" id="UP000000560"/>
    </source>
</evidence>
<dbReference type="Proteomes" id="UP000000560">
    <property type="component" value="Chromosome VII"/>
</dbReference>
<evidence type="ECO:0000313" key="1">
    <source>
        <dbReference type="EMBL" id="CBF86284.1"/>
    </source>
</evidence>
<accession>Q5BBC4</accession>
<dbReference type="KEGG" id="ani:ANIA_02156"/>
<gene>
    <name evidence="1" type="ORF">ANIA_02156</name>
</gene>
<dbReference type="HOGENOM" id="CLU_1618985_0_0_1"/>
<dbReference type="GeneID" id="2875447"/>
<organism evidence="1 2">
    <name type="scientific">Emericella nidulans (strain FGSC A4 / ATCC 38163 / CBS 112.46 / NRRL 194 / M139)</name>
    <name type="common">Aspergillus nidulans</name>
    <dbReference type="NCBI Taxonomy" id="227321"/>
    <lineage>
        <taxon>Eukaryota</taxon>
        <taxon>Fungi</taxon>
        <taxon>Dikarya</taxon>
        <taxon>Ascomycota</taxon>
        <taxon>Pezizomycotina</taxon>
        <taxon>Eurotiomycetes</taxon>
        <taxon>Eurotiomycetidae</taxon>
        <taxon>Eurotiales</taxon>
        <taxon>Aspergillaceae</taxon>
        <taxon>Aspergillus</taxon>
        <taxon>Aspergillus subgen. Nidulantes</taxon>
    </lineage>
</organism>
<reference evidence="2" key="1">
    <citation type="journal article" date="2005" name="Nature">
        <title>Sequencing of Aspergillus nidulans and comparative analysis with A. fumigatus and A. oryzae.</title>
        <authorList>
            <person name="Galagan J.E."/>
            <person name="Calvo S.E."/>
            <person name="Cuomo C."/>
            <person name="Ma L.J."/>
            <person name="Wortman J.R."/>
            <person name="Batzoglou S."/>
            <person name="Lee S.I."/>
            <person name="Basturkmen M."/>
            <person name="Spevak C.C."/>
            <person name="Clutterbuck J."/>
            <person name="Kapitonov V."/>
            <person name="Jurka J."/>
            <person name="Scazzocchio C."/>
            <person name="Farman M."/>
            <person name="Butler J."/>
            <person name="Purcell S."/>
            <person name="Harris S."/>
            <person name="Braus G.H."/>
            <person name="Draht O."/>
            <person name="Busch S."/>
            <person name="D'Enfert C."/>
            <person name="Bouchier C."/>
            <person name="Goldman G.H."/>
            <person name="Bell-Pedersen D."/>
            <person name="Griffiths-Jones S."/>
            <person name="Doonan J.H."/>
            <person name="Yu J."/>
            <person name="Vienken K."/>
            <person name="Pain A."/>
            <person name="Freitag M."/>
            <person name="Selker E.U."/>
            <person name="Archer D.B."/>
            <person name="Penalva M.A."/>
            <person name="Oakley B.R."/>
            <person name="Momany M."/>
            <person name="Tanaka T."/>
            <person name="Kumagai T."/>
            <person name="Asai K."/>
            <person name="Machida M."/>
            <person name="Nierman W.C."/>
            <person name="Denning D.W."/>
            <person name="Caddick M."/>
            <person name="Hynes M."/>
            <person name="Paoletti M."/>
            <person name="Fischer R."/>
            <person name="Miller B."/>
            <person name="Dyer P."/>
            <person name="Sachs M.S."/>
            <person name="Osmani S.A."/>
            <person name="Birren B.W."/>
        </authorList>
    </citation>
    <scope>NUCLEOTIDE SEQUENCE [LARGE SCALE GENOMIC DNA]</scope>
    <source>
        <strain evidence="2">FGSC A4 / ATCC 38163 / CBS 112.46 / NRRL 194 / M139</strain>
    </source>
</reference>
<dbReference type="AlphaFoldDB" id="Q5BBC4"/>
<reference evidence="2" key="2">
    <citation type="journal article" date="2009" name="Fungal Genet. Biol.">
        <title>The 2008 update of the Aspergillus nidulans genome annotation: a community effort.</title>
        <authorList>
            <person name="Wortman J.R."/>
            <person name="Gilsenan J.M."/>
            <person name="Joardar V."/>
            <person name="Deegan J."/>
            <person name="Clutterbuck J."/>
            <person name="Andersen M.R."/>
            <person name="Archer D."/>
            <person name="Bencina M."/>
            <person name="Braus G."/>
            <person name="Coutinho P."/>
            <person name="von Dohren H."/>
            <person name="Doonan J."/>
            <person name="Driessen A.J."/>
            <person name="Durek P."/>
            <person name="Espeso E."/>
            <person name="Fekete E."/>
            <person name="Flipphi M."/>
            <person name="Estrada C.G."/>
            <person name="Geysens S."/>
            <person name="Goldman G."/>
            <person name="de Groot P.W."/>
            <person name="Hansen K."/>
            <person name="Harris S.D."/>
            <person name="Heinekamp T."/>
            <person name="Helmstaedt K."/>
            <person name="Henrissat B."/>
            <person name="Hofmann G."/>
            <person name="Homan T."/>
            <person name="Horio T."/>
            <person name="Horiuchi H."/>
            <person name="James S."/>
            <person name="Jones M."/>
            <person name="Karaffa L."/>
            <person name="Karanyi Z."/>
            <person name="Kato M."/>
            <person name="Keller N."/>
            <person name="Kelly D.E."/>
            <person name="Kiel J.A."/>
            <person name="Kim J.M."/>
            <person name="van der Klei I.J."/>
            <person name="Klis F.M."/>
            <person name="Kovalchuk A."/>
            <person name="Krasevec N."/>
            <person name="Kubicek C.P."/>
            <person name="Liu B."/>
            <person name="Maccabe A."/>
            <person name="Meyer V."/>
            <person name="Mirabito P."/>
            <person name="Miskei M."/>
            <person name="Mos M."/>
            <person name="Mullins J."/>
            <person name="Nelson D.R."/>
            <person name="Nielsen J."/>
            <person name="Oakley B.R."/>
            <person name="Osmani S.A."/>
            <person name="Pakula T."/>
            <person name="Paszewski A."/>
            <person name="Paulsen I."/>
            <person name="Pilsyk S."/>
            <person name="Pocsi I."/>
            <person name="Punt P.J."/>
            <person name="Ram A.F."/>
            <person name="Ren Q."/>
            <person name="Robellet X."/>
            <person name="Robson G."/>
            <person name="Seiboth B."/>
            <person name="van Solingen P."/>
            <person name="Specht T."/>
            <person name="Sun J."/>
            <person name="Taheri-Talesh N."/>
            <person name="Takeshita N."/>
            <person name="Ussery D."/>
            <person name="vanKuyk P.A."/>
            <person name="Visser H."/>
            <person name="van de Vondervoort P.J."/>
            <person name="de Vries R.P."/>
            <person name="Walton J."/>
            <person name="Xiang X."/>
            <person name="Xiong Y."/>
            <person name="Zeng A.P."/>
            <person name="Brandt B.W."/>
            <person name="Cornell M.J."/>
            <person name="van den Hondel C.A."/>
            <person name="Visser J."/>
            <person name="Oliver S.G."/>
            <person name="Turner G."/>
        </authorList>
    </citation>
    <scope>GENOME REANNOTATION</scope>
    <source>
        <strain evidence="2">FGSC A4 / ATCC 38163 / CBS 112.46 / NRRL 194 / M139</strain>
    </source>
</reference>
<protein>
    <submittedName>
        <fullName evidence="1">Uncharacterized protein</fullName>
    </submittedName>
</protein>
<dbReference type="RefSeq" id="XP_659760.1">
    <property type="nucleotide sequence ID" value="XM_654668.1"/>
</dbReference>
<dbReference type="VEuPathDB" id="FungiDB:AN2156"/>
<dbReference type="EMBL" id="BN001307">
    <property type="protein sequence ID" value="CBF86284.1"/>
    <property type="molecule type" value="Genomic_DNA"/>
</dbReference>
<dbReference type="InParanoid" id="Q5BBC4"/>
<accession>C8VM89</accession>
<sequence length="164" mass="18484">MKKCTWLLLDPAQERQCYIPTSYRRTLRNNVGSHRKAPQYDHMSTMGPPQTALLASIGKVDSEAFQFGEATSQTSFRKTVRLSMLGVHIGRAGLPRGITHAFICKQLASTTHYAQISDGLNSYSILIENLTMQAPFPTNELSGIEIHIPILYNILRHVERRLKC</sequence>
<name>Q5BBC4_EMENI</name>
<keyword evidence="2" id="KW-1185">Reference proteome</keyword>